<name>A0A7J6KV25_PERCH</name>
<feature type="compositionally biased region" description="Low complexity" evidence="1">
    <location>
        <begin position="757"/>
        <end position="772"/>
    </location>
</feature>
<gene>
    <name evidence="2" type="ORF">FOL47_000604</name>
</gene>
<feature type="compositionally biased region" description="Basic and acidic residues" evidence="1">
    <location>
        <begin position="625"/>
        <end position="654"/>
    </location>
</feature>
<feature type="compositionally biased region" description="Polar residues" evidence="1">
    <location>
        <begin position="580"/>
        <end position="605"/>
    </location>
</feature>
<feature type="compositionally biased region" description="Polar residues" evidence="1">
    <location>
        <begin position="50"/>
        <end position="63"/>
    </location>
</feature>
<sequence>MPLASGPVPPRQRDIRTPPRMYKEPETKVSPTPTRNTDIHYWNRLDFVPQSPQRQGRSPTRTRPATAMAKSPQPRPLAHDARTILPDPPPPKTPPPPPRIFGPSDFIRNHLCPDRRTPLPPSRGGSRSRSVTPENRRRRTRRERRIVRGASPSPMRAERDTGLYTEWIAREMLRVETLEREVCAMEGALAKEFETLERNEIQLRDLQRTAVAPDMRASDSEKLAEAILAICAYKCFAPSFDTSVFHNFVASTLRSCRGIDPKVETLYQSAVRRCSGQEQTPKTGVQARYKSPDSSPEAPVLRAALKVIDEEAAKSSNIRTAIENGFGVVMKRKVHVRVVEEPDPAGGPPKRHVHFSAPDLDEKAAMEAITKAMEQGEAHPEYDVRSLLKIRNQAEVSTAYRNKLLLITRDHLKVVQRSPAPGPVGFKRASAVVSEIRNIEQHQLPADNAAPKHAAPGGFRRVGATPAPPAPKASGPIGFRKAGVLPAAKAVFGHHKAPATVGAPEQVVHAEYHREAIGVVRADMYNPCYIHTQYRDLFGTYQHNEEHSDRKGPVWPHVYRYPEAQPPPVIDTPIRRGHVTPSTQAQSADQSPSARSYSSTAAVVNSGPSVTVEVGRAVARVSRTKDRGFAARESGGPERQEAAEQVSVERKEATGVEEGSPEAAEGTVGEVAPTGRLHPKHGPVEGPQGQRVIHIMKHDLEEVTGVGGFWSSDSSLSDDAEAQLAKKGFRAQAGAKKALGIGMSSSVQEQGRRWSGRRASGSVSMRRSSTSSEPTPIWGRKSSR</sequence>
<comment type="caution">
    <text evidence="2">The sequence shown here is derived from an EMBL/GenBank/DDBJ whole genome shotgun (WGS) entry which is preliminary data.</text>
</comment>
<protein>
    <submittedName>
        <fullName evidence="2">Uncharacterized protein</fullName>
    </submittedName>
</protein>
<feature type="compositionally biased region" description="Pro residues" evidence="1">
    <location>
        <begin position="86"/>
        <end position="100"/>
    </location>
</feature>
<evidence type="ECO:0000256" key="1">
    <source>
        <dbReference type="SAM" id="MobiDB-lite"/>
    </source>
</evidence>
<feature type="region of interest" description="Disordered" evidence="1">
    <location>
        <begin position="566"/>
        <end position="605"/>
    </location>
</feature>
<feature type="compositionally biased region" description="Basic and acidic residues" evidence="1">
    <location>
        <begin position="11"/>
        <end position="27"/>
    </location>
</feature>
<dbReference type="EMBL" id="JAAPAO010001107">
    <property type="protein sequence ID" value="KAF4651173.1"/>
    <property type="molecule type" value="Genomic_DNA"/>
</dbReference>
<dbReference type="OrthoDB" id="443652at2759"/>
<reference evidence="2 3" key="1">
    <citation type="submission" date="2020-04" db="EMBL/GenBank/DDBJ databases">
        <title>Perkinsus chesapeaki whole genome sequence.</title>
        <authorList>
            <person name="Bogema D.R."/>
        </authorList>
    </citation>
    <scope>NUCLEOTIDE SEQUENCE [LARGE SCALE GENOMIC DNA]</scope>
    <source>
        <strain evidence="2">ATCC PRA-425</strain>
    </source>
</reference>
<feature type="region of interest" description="Disordered" evidence="1">
    <location>
        <begin position="274"/>
        <end position="296"/>
    </location>
</feature>
<feature type="compositionally biased region" description="Basic residues" evidence="1">
    <location>
        <begin position="136"/>
        <end position="147"/>
    </location>
</feature>
<feature type="compositionally biased region" description="Basic and acidic residues" evidence="1">
    <location>
        <begin position="107"/>
        <end position="117"/>
    </location>
</feature>
<dbReference type="AlphaFoldDB" id="A0A7J6KV25"/>
<evidence type="ECO:0000313" key="3">
    <source>
        <dbReference type="Proteomes" id="UP000591131"/>
    </source>
</evidence>
<proteinExistence type="predicted"/>
<dbReference type="Proteomes" id="UP000591131">
    <property type="component" value="Unassembled WGS sequence"/>
</dbReference>
<feature type="compositionally biased region" description="Low complexity" evidence="1">
    <location>
        <begin position="122"/>
        <end position="133"/>
    </location>
</feature>
<organism evidence="2 3">
    <name type="scientific">Perkinsus chesapeaki</name>
    <name type="common">Clam parasite</name>
    <name type="synonym">Perkinsus andrewsi</name>
    <dbReference type="NCBI Taxonomy" id="330153"/>
    <lineage>
        <taxon>Eukaryota</taxon>
        <taxon>Sar</taxon>
        <taxon>Alveolata</taxon>
        <taxon>Perkinsozoa</taxon>
        <taxon>Perkinsea</taxon>
        <taxon>Perkinsida</taxon>
        <taxon>Perkinsidae</taxon>
        <taxon>Perkinsus</taxon>
    </lineage>
</organism>
<feature type="region of interest" description="Disordered" evidence="1">
    <location>
        <begin position="1"/>
        <end position="157"/>
    </location>
</feature>
<evidence type="ECO:0000313" key="2">
    <source>
        <dbReference type="EMBL" id="KAF4651173.1"/>
    </source>
</evidence>
<feature type="region of interest" description="Disordered" evidence="1">
    <location>
        <begin position="733"/>
        <end position="784"/>
    </location>
</feature>
<keyword evidence="3" id="KW-1185">Reference proteome</keyword>
<feature type="region of interest" description="Disordered" evidence="1">
    <location>
        <begin position="625"/>
        <end position="687"/>
    </location>
</feature>
<accession>A0A7J6KV25</accession>